<dbReference type="InterPro" id="IPR032675">
    <property type="entry name" value="LRR_dom_sf"/>
</dbReference>
<name>A0A6G1CDW0_9ORYZ</name>
<dbReference type="OrthoDB" id="656394at2759"/>
<gene>
    <name evidence="1" type="ORF">E2562_000519</name>
</gene>
<protein>
    <recommendedName>
        <fullName evidence="3">FBD domain-containing protein</fullName>
    </recommendedName>
</protein>
<evidence type="ECO:0000313" key="1">
    <source>
        <dbReference type="EMBL" id="KAF0897813.1"/>
    </source>
</evidence>
<proteinExistence type="predicted"/>
<dbReference type="EMBL" id="SPHZ02000009">
    <property type="protein sequence ID" value="KAF0897813.1"/>
    <property type="molecule type" value="Genomic_DNA"/>
</dbReference>
<evidence type="ECO:0008006" key="3">
    <source>
        <dbReference type="Google" id="ProtNLM"/>
    </source>
</evidence>
<accession>A0A6G1CDW0</accession>
<dbReference type="Gene3D" id="3.80.10.10">
    <property type="entry name" value="Ribonuclease Inhibitor"/>
    <property type="match status" value="1"/>
</dbReference>
<keyword evidence="2" id="KW-1185">Reference proteome</keyword>
<dbReference type="PANTHER" id="PTHR38926">
    <property type="entry name" value="F-BOX DOMAIN CONTAINING PROTEIN, EXPRESSED"/>
    <property type="match status" value="1"/>
</dbReference>
<dbReference type="PANTHER" id="PTHR38926:SF69">
    <property type="entry name" value="F-BOX DOMAIN-CONTAINING PROTEIN"/>
    <property type="match status" value="1"/>
</dbReference>
<evidence type="ECO:0000313" key="2">
    <source>
        <dbReference type="Proteomes" id="UP000479710"/>
    </source>
</evidence>
<sequence length="169" mass="18853">MARAAIDRSAGGCESFRGPADMDLLAYLAGRSPSLRSIHVTSWLRVPEKEFVAGVIRKLPLLERLVLSSGIFDEPEPVMRALLDHCPCLELLNAGGCVTAEVTSRRVRARCAERIRDLRLPEYFYRRLRINGKEGARAYGRQRRTSGGECASLVRRLPESWSNDVVPTA</sequence>
<reference evidence="1 2" key="1">
    <citation type="submission" date="2019-11" db="EMBL/GenBank/DDBJ databases">
        <title>Whole genome sequence of Oryza granulata.</title>
        <authorList>
            <person name="Li W."/>
        </authorList>
    </citation>
    <scope>NUCLEOTIDE SEQUENCE [LARGE SCALE GENOMIC DNA]</scope>
    <source>
        <strain evidence="2">cv. Menghai</strain>
        <tissue evidence="1">Leaf</tissue>
    </source>
</reference>
<dbReference type="AlphaFoldDB" id="A0A6G1CDW0"/>
<organism evidence="1 2">
    <name type="scientific">Oryza meyeriana var. granulata</name>
    <dbReference type="NCBI Taxonomy" id="110450"/>
    <lineage>
        <taxon>Eukaryota</taxon>
        <taxon>Viridiplantae</taxon>
        <taxon>Streptophyta</taxon>
        <taxon>Embryophyta</taxon>
        <taxon>Tracheophyta</taxon>
        <taxon>Spermatophyta</taxon>
        <taxon>Magnoliopsida</taxon>
        <taxon>Liliopsida</taxon>
        <taxon>Poales</taxon>
        <taxon>Poaceae</taxon>
        <taxon>BOP clade</taxon>
        <taxon>Oryzoideae</taxon>
        <taxon>Oryzeae</taxon>
        <taxon>Oryzinae</taxon>
        <taxon>Oryza</taxon>
        <taxon>Oryza meyeriana</taxon>
    </lineage>
</organism>
<dbReference type="Proteomes" id="UP000479710">
    <property type="component" value="Unassembled WGS sequence"/>
</dbReference>
<comment type="caution">
    <text evidence="1">The sequence shown here is derived from an EMBL/GenBank/DDBJ whole genome shotgun (WGS) entry which is preliminary data.</text>
</comment>